<evidence type="ECO:0000259" key="1">
    <source>
        <dbReference type="Pfam" id="PF25597"/>
    </source>
</evidence>
<evidence type="ECO:0000313" key="2">
    <source>
        <dbReference type="EMBL" id="GJS84380.1"/>
    </source>
</evidence>
<gene>
    <name evidence="2" type="ORF">Tco_0750921</name>
</gene>
<dbReference type="Proteomes" id="UP001151760">
    <property type="component" value="Unassembled WGS sequence"/>
</dbReference>
<feature type="domain" description="Retroviral polymerase SH3-like" evidence="1">
    <location>
        <begin position="1"/>
        <end position="35"/>
    </location>
</feature>
<evidence type="ECO:0000313" key="3">
    <source>
        <dbReference type="Proteomes" id="UP001151760"/>
    </source>
</evidence>
<keyword evidence="3" id="KW-1185">Reference proteome</keyword>
<comment type="caution">
    <text evidence="2">The sequence shown here is derived from an EMBL/GenBank/DDBJ whole genome shotgun (WGS) entry which is preliminary data.</text>
</comment>
<organism evidence="2 3">
    <name type="scientific">Tanacetum coccineum</name>
    <dbReference type="NCBI Taxonomy" id="301880"/>
    <lineage>
        <taxon>Eukaryota</taxon>
        <taxon>Viridiplantae</taxon>
        <taxon>Streptophyta</taxon>
        <taxon>Embryophyta</taxon>
        <taxon>Tracheophyta</taxon>
        <taxon>Spermatophyta</taxon>
        <taxon>Magnoliopsida</taxon>
        <taxon>eudicotyledons</taxon>
        <taxon>Gunneridae</taxon>
        <taxon>Pentapetalae</taxon>
        <taxon>asterids</taxon>
        <taxon>campanulids</taxon>
        <taxon>Asterales</taxon>
        <taxon>Asteraceae</taxon>
        <taxon>Asteroideae</taxon>
        <taxon>Anthemideae</taxon>
        <taxon>Anthemidinae</taxon>
        <taxon>Tanacetum</taxon>
    </lineage>
</organism>
<proteinExistence type="predicted"/>
<feature type="non-terminal residue" evidence="2">
    <location>
        <position position="1"/>
    </location>
</feature>
<reference evidence="2" key="1">
    <citation type="journal article" date="2022" name="Int. J. Mol. Sci.">
        <title>Draft Genome of Tanacetum Coccineum: Genomic Comparison of Closely Related Tanacetum-Family Plants.</title>
        <authorList>
            <person name="Yamashiro T."/>
            <person name="Shiraishi A."/>
            <person name="Nakayama K."/>
            <person name="Satake H."/>
        </authorList>
    </citation>
    <scope>NUCLEOTIDE SEQUENCE</scope>
</reference>
<protein>
    <recommendedName>
        <fullName evidence="1">Retroviral polymerase SH3-like domain-containing protein</fullName>
    </recommendedName>
</protein>
<dbReference type="EMBL" id="BQNB010010970">
    <property type="protein sequence ID" value="GJS84380.1"/>
    <property type="molecule type" value="Genomic_DNA"/>
</dbReference>
<dbReference type="InterPro" id="IPR057670">
    <property type="entry name" value="SH3_retrovirus"/>
</dbReference>
<sequence length="174" mass="19683">YSQNSKAYIILNKHTRKVEESLNVTFDETPPPSKTSPLVDDDLDEEEAIKVTEMKNLENDIEDETLEIDEIVNIKESRNHPLENAYQNALMSYQQAPAYPRISWWGPGSPSITDFPSINKLCFSANFPFKYVSLETRGIPLSKPGQSKTFGDVILASLELGTKYLEPRQLSEGK</sequence>
<dbReference type="Pfam" id="PF25597">
    <property type="entry name" value="SH3_retrovirus"/>
    <property type="match status" value="1"/>
</dbReference>
<accession>A0ABQ4Z3I1</accession>
<name>A0ABQ4Z3I1_9ASTR</name>
<reference evidence="2" key="2">
    <citation type="submission" date="2022-01" db="EMBL/GenBank/DDBJ databases">
        <authorList>
            <person name="Yamashiro T."/>
            <person name="Shiraishi A."/>
            <person name="Satake H."/>
            <person name="Nakayama K."/>
        </authorList>
    </citation>
    <scope>NUCLEOTIDE SEQUENCE</scope>
</reference>